<dbReference type="GO" id="GO:0005634">
    <property type="term" value="C:nucleus"/>
    <property type="evidence" value="ECO:0007669"/>
    <property type="project" value="TreeGrafter"/>
</dbReference>
<dbReference type="PROSITE" id="PS50088">
    <property type="entry name" value="ANK_REPEAT"/>
    <property type="match status" value="1"/>
</dbReference>
<dbReference type="Gene3D" id="1.25.40.20">
    <property type="entry name" value="Ankyrin repeat-containing domain"/>
    <property type="match status" value="1"/>
</dbReference>
<dbReference type="EMBL" id="HBEV01007436">
    <property type="protein sequence ID" value="CAD8586875.1"/>
    <property type="molecule type" value="Transcribed_RNA"/>
</dbReference>
<dbReference type="SUPFAM" id="SSF53335">
    <property type="entry name" value="S-adenosyl-L-methionine-dependent methyltransferases"/>
    <property type="match status" value="1"/>
</dbReference>
<keyword evidence="4" id="KW-0040">ANK repeat</keyword>
<sequence>MASRRLLRAASAGDVDAVDALIREGADPGFQDRKGTTPLMLACEYGHVDVVRSLLAAGAPWNELDNEGHCAGEYASAGGHAELTNALIDHAVSAEMVLGAVSRARPREPDLTYLSRPVRYDGDDKLLDTENDAVMMDWEAPLMRIHAAVMCAGGGDTLNVGFGMGIIDGYVVGENETRSHTIVEAHPDVHAHMLRQGWGRKRGVVVEFGRWQEVLDRIIRENESLPDGEKRLFDGVNFDTYGEDYDDLREFHALLPKIMRPGGVYTYFNGLAPDNIFFHTVYCRLAQAELASLGFETKFDVVDIDTRDPEIWRGVKRRYWWGDKYFLPTCTLTGAAGSE</sequence>
<evidence type="ECO:0000256" key="2">
    <source>
        <dbReference type="ARBA" id="ARBA00022679"/>
    </source>
</evidence>
<feature type="repeat" description="ANK" evidence="4">
    <location>
        <begin position="34"/>
        <end position="66"/>
    </location>
</feature>
<dbReference type="Pfam" id="PF12796">
    <property type="entry name" value="Ank_2"/>
    <property type="match status" value="1"/>
</dbReference>
<dbReference type="GO" id="GO:0032259">
    <property type="term" value="P:methylation"/>
    <property type="evidence" value="ECO:0007669"/>
    <property type="project" value="UniProtKB-KW"/>
</dbReference>
<evidence type="ECO:0000256" key="1">
    <source>
        <dbReference type="ARBA" id="ARBA00022603"/>
    </source>
</evidence>
<dbReference type="PROSITE" id="PS51559">
    <property type="entry name" value="SAM_RMT2"/>
    <property type="match status" value="1"/>
</dbReference>
<evidence type="ECO:0000259" key="5">
    <source>
        <dbReference type="PROSITE" id="PS51559"/>
    </source>
</evidence>
<dbReference type="GO" id="GO:0005737">
    <property type="term" value="C:cytoplasm"/>
    <property type="evidence" value="ECO:0007669"/>
    <property type="project" value="TreeGrafter"/>
</dbReference>
<gene>
    <name evidence="6" type="ORF">MSP1404_LOCUS5715</name>
</gene>
<dbReference type="AlphaFoldDB" id="A0A7S0KQE0"/>
<feature type="domain" description="RMT2" evidence="5">
    <location>
        <begin position="106"/>
        <end position="339"/>
    </location>
</feature>
<keyword evidence="2" id="KW-0808">Transferase</keyword>
<dbReference type="Gene3D" id="3.40.50.150">
    <property type="entry name" value="Vaccinia Virus protein VP39"/>
    <property type="match status" value="1"/>
</dbReference>
<protein>
    <recommendedName>
        <fullName evidence="5">RMT2 domain-containing protein</fullName>
    </recommendedName>
</protein>
<dbReference type="GO" id="GO:0008757">
    <property type="term" value="F:S-adenosylmethionine-dependent methyltransferase activity"/>
    <property type="evidence" value="ECO:0007669"/>
    <property type="project" value="TreeGrafter"/>
</dbReference>
<dbReference type="PROSITE" id="PS50297">
    <property type="entry name" value="ANK_REP_REGION"/>
    <property type="match status" value="1"/>
</dbReference>
<proteinExistence type="predicted"/>
<evidence type="ECO:0000313" key="6">
    <source>
        <dbReference type="EMBL" id="CAD8586875.1"/>
    </source>
</evidence>
<name>A0A7S0KQE0_MICPS</name>
<evidence type="ECO:0000256" key="3">
    <source>
        <dbReference type="ARBA" id="ARBA00022691"/>
    </source>
</evidence>
<dbReference type="InterPro" id="IPR036770">
    <property type="entry name" value="Ankyrin_rpt-contain_sf"/>
</dbReference>
<dbReference type="PANTHER" id="PTHR32379">
    <property type="entry name" value="GUANIDINOACETATE N-METHYLTRANSFERASE"/>
    <property type="match status" value="1"/>
</dbReference>
<dbReference type="PANTHER" id="PTHR32379:SF1">
    <property type="entry name" value="GUANIDINOACETATE N-METHYLTRANSFERASE"/>
    <property type="match status" value="1"/>
</dbReference>
<dbReference type="SMART" id="SM00248">
    <property type="entry name" value="ANK"/>
    <property type="match status" value="3"/>
</dbReference>
<dbReference type="InterPro" id="IPR029063">
    <property type="entry name" value="SAM-dependent_MTases_sf"/>
</dbReference>
<evidence type="ECO:0000256" key="4">
    <source>
        <dbReference type="PROSITE-ProRule" id="PRU00023"/>
    </source>
</evidence>
<dbReference type="InterPro" id="IPR002110">
    <property type="entry name" value="Ankyrin_rpt"/>
</dbReference>
<accession>A0A7S0KQE0</accession>
<keyword evidence="1" id="KW-0489">Methyltransferase</keyword>
<dbReference type="InterPro" id="IPR026480">
    <property type="entry name" value="RMT2_dom"/>
</dbReference>
<dbReference type="SUPFAM" id="SSF48403">
    <property type="entry name" value="Ankyrin repeat"/>
    <property type="match status" value="1"/>
</dbReference>
<dbReference type="InterPro" id="IPR051038">
    <property type="entry name" value="RMT2/GAMT_Mtase"/>
</dbReference>
<keyword evidence="3" id="KW-0949">S-adenosyl-L-methionine</keyword>
<organism evidence="6">
    <name type="scientific">Micromonas pusilla</name>
    <name type="common">Picoplanktonic green alga</name>
    <name type="synonym">Chromulina pusilla</name>
    <dbReference type="NCBI Taxonomy" id="38833"/>
    <lineage>
        <taxon>Eukaryota</taxon>
        <taxon>Viridiplantae</taxon>
        <taxon>Chlorophyta</taxon>
        <taxon>Mamiellophyceae</taxon>
        <taxon>Mamiellales</taxon>
        <taxon>Mamiellaceae</taxon>
        <taxon>Micromonas</taxon>
    </lineage>
</organism>
<reference evidence="6" key="1">
    <citation type="submission" date="2021-01" db="EMBL/GenBank/DDBJ databases">
        <authorList>
            <person name="Corre E."/>
            <person name="Pelletier E."/>
            <person name="Niang G."/>
            <person name="Scheremetjew M."/>
            <person name="Finn R."/>
            <person name="Kale V."/>
            <person name="Holt S."/>
            <person name="Cochrane G."/>
            <person name="Meng A."/>
            <person name="Brown T."/>
            <person name="Cohen L."/>
        </authorList>
    </citation>
    <scope>NUCLEOTIDE SEQUENCE</scope>
    <source>
        <strain evidence="6">CCMP494</strain>
    </source>
</reference>